<keyword evidence="2 9" id="KW-0689">Ribosomal protein</keyword>
<dbReference type="InterPro" id="IPR019927">
    <property type="entry name" value="Ribosomal_uL3_bac/org-type"/>
</dbReference>
<organism evidence="7">
    <name type="scientific">Fopius arisanus</name>
    <dbReference type="NCBI Taxonomy" id="64838"/>
    <lineage>
        <taxon>Eukaryota</taxon>
        <taxon>Metazoa</taxon>
        <taxon>Ecdysozoa</taxon>
        <taxon>Arthropoda</taxon>
        <taxon>Hexapoda</taxon>
        <taxon>Insecta</taxon>
        <taxon>Pterygota</taxon>
        <taxon>Neoptera</taxon>
        <taxon>Endopterygota</taxon>
        <taxon>Hymenoptera</taxon>
        <taxon>Apocrita</taxon>
        <taxon>Ichneumonoidea</taxon>
        <taxon>Braconidae</taxon>
        <taxon>Opiinae</taxon>
        <taxon>Fopius</taxon>
    </lineage>
</organism>
<dbReference type="GO" id="GO:0006412">
    <property type="term" value="P:translation"/>
    <property type="evidence" value="ECO:0007669"/>
    <property type="project" value="InterPro"/>
</dbReference>
<dbReference type="SUPFAM" id="SSF50447">
    <property type="entry name" value="Translation proteins"/>
    <property type="match status" value="1"/>
</dbReference>
<evidence type="ECO:0000256" key="2">
    <source>
        <dbReference type="ARBA" id="ARBA00022980"/>
    </source>
</evidence>
<evidence type="ECO:0000256" key="4">
    <source>
        <dbReference type="ARBA" id="ARBA00035209"/>
    </source>
</evidence>
<dbReference type="GO" id="GO:0005762">
    <property type="term" value="C:mitochondrial large ribosomal subunit"/>
    <property type="evidence" value="ECO:0007669"/>
    <property type="project" value="TreeGrafter"/>
</dbReference>
<protein>
    <recommendedName>
        <fullName evidence="4">Large ribosomal subunit protein uL3m</fullName>
    </recommendedName>
    <alternativeName>
        <fullName evidence="5">39S ribosomal protein L3, mitochondrial</fullName>
    </alternativeName>
</protein>
<accession>A0A9R1U5I5</accession>
<evidence type="ECO:0000256" key="6">
    <source>
        <dbReference type="SAM" id="MobiDB-lite"/>
    </source>
</evidence>
<dbReference type="GeneID" id="105270204"/>
<reference evidence="9" key="2">
    <citation type="submission" date="2025-04" db="UniProtKB">
        <authorList>
            <consortium name="RefSeq"/>
        </authorList>
    </citation>
    <scope>IDENTIFICATION</scope>
    <source>
        <strain evidence="9">USDA-PBARC FA_bdor</strain>
        <tissue evidence="9">Whole organism</tissue>
    </source>
</reference>
<dbReference type="RefSeq" id="XP_011309299.1">
    <property type="nucleotide sequence ID" value="XM_011310997.1"/>
</dbReference>
<dbReference type="Pfam" id="PF00297">
    <property type="entry name" value="Ribosomal_L3"/>
    <property type="match status" value="1"/>
</dbReference>
<dbReference type="GO" id="GO:0003735">
    <property type="term" value="F:structural constituent of ribosome"/>
    <property type="evidence" value="ECO:0007669"/>
    <property type="project" value="InterPro"/>
</dbReference>
<reference evidence="7" key="1">
    <citation type="submission" date="2015-01" db="EMBL/GenBank/DDBJ databases">
        <title>Transcriptome Assembly of Fopius arisanus.</title>
        <authorList>
            <person name="Geib S."/>
        </authorList>
    </citation>
    <scope>NUCLEOTIDE SEQUENCE</scope>
</reference>
<dbReference type="PANTHER" id="PTHR11229:SF8">
    <property type="entry name" value="LARGE RIBOSOMAL SUBUNIT PROTEIN UL3M"/>
    <property type="match status" value="1"/>
</dbReference>
<evidence type="ECO:0000256" key="5">
    <source>
        <dbReference type="ARBA" id="ARBA00035396"/>
    </source>
</evidence>
<dbReference type="PANTHER" id="PTHR11229">
    <property type="entry name" value="50S RIBOSOMAL PROTEIN L3"/>
    <property type="match status" value="1"/>
</dbReference>
<evidence type="ECO:0000313" key="7">
    <source>
        <dbReference type="EMBL" id="JAG74831.1"/>
    </source>
</evidence>
<dbReference type="InterPro" id="IPR009000">
    <property type="entry name" value="Transl_B-barrel_sf"/>
</dbReference>
<sequence>MAKLFKACSGFNIYTNILKPRFEVVTLQNRGAKKLNPPPKKRHPLWFLKQERVLSKDDLTKENTSFIQEVIESRYGKADPQSGSYSPLKVPPIEPSTEWSPQSRRTGVIARKLGIYPMWTSDGKKVLTTLLHVCDNHVIKYISPEEWKPLIQPSAKTIIPYKKKGCLLVGADSVDPQRFTKQYCGLFTDAGVMPKRLICRFMVTPDAALQPGTPLNAAHYRVGDVVDIRAKTMDRGFQGVMKRWGFHGMPATHGVTKTHRRPGNIGSGGTKARVMPGTKLPGHMGNRYRTFRGVKILRVDHKHNVLWVLGQALPGETNSLLVMYDTLLHGRRIREKGNAPPFPTYVPGDEPLPDVVWDEKMHPFDAPTIEFEVPDKK</sequence>
<dbReference type="Gene3D" id="2.40.30.10">
    <property type="entry name" value="Translation factors"/>
    <property type="match status" value="2"/>
</dbReference>
<dbReference type="InterPro" id="IPR000597">
    <property type="entry name" value="Ribosomal_uL3"/>
</dbReference>
<dbReference type="NCBIfam" id="TIGR03625">
    <property type="entry name" value="L3_bact"/>
    <property type="match status" value="1"/>
</dbReference>
<gene>
    <name evidence="7" type="primary">MRPL3</name>
    <name evidence="9" type="synonym">mRpL3</name>
    <name evidence="7" type="ORF">g.9531</name>
</gene>
<feature type="region of interest" description="Disordered" evidence="6">
    <location>
        <begin position="251"/>
        <end position="279"/>
    </location>
</feature>
<comment type="similarity">
    <text evidence="1">Belongs to the universal ribosomal protein uL3 family.</text>
</comment>
<keyword evidence="3" id="KW-0687">Ribonucleoprotein</keyword>
<dbReference type="Proteomes" id="UP000694866">
    <property type="component" value="Unplaced"/>
</dbReference>
<evidence type="ECO:0000256" key="3">
    <source>
        <dbReference type="ARBA" id="ARBA00023274"/>
    </source>
</evidence>
<accession>A0A0C9QNB6</accession>
<dbReference type="OrthoDB" id="274683at2759"/>
<evidence type="ECO:0000313" key="8">
    <source>
        <dbReference type="Proteomes" id="UP000694866"/>
    </source>
</evidence>
<dbReference type="CTD" id="11222"/>
<keyword evidence="8" id="KW-1185">Reference proteome</keyword>
<dbReference type="KEGG" id="fas:105270204"/>
<name>A0A0C9QNB6_9HYME</name>
<dbReference type="EMBL" id="GBYB01005064">
    <property type="protein sequence ID" value="JAG74831.1"/>
    <property type="molecule type" value="Transcribed_RNA"/>
</dbReference>
<evidence type="ECO:0000256" key="1">
    <source>
        <dbReference type="ARBA" id="ARBA00006540"/>
    </source>
</evidence>
<evidence type="ECO:0000313" key="9">
    <source>
        <dbReference type="RefSeq" id="XP_011309299.1"/>
    </source>
</evidence>
<dbReference type="AlphaFoldDB" id="A0A0C9QNB6"/>
<proteinExistence type="inferred from homology"/>